<dbReference type="InterPro" id="IPR010982">
    <property type="entry name" value="Lambda_DNA-bd_dom_sf"/>
</dbReference>
<evidence type="ECO:0000313" key="6">
    <source>
        <dbReference type="EMBL" id="GAA2731780.1"/>
    </source>
</evidence>
<evidence type="ECO:0000256" key="1">
    <source>
        <dbReference type="ARBA" id="ARBA00023015"/>
    </source>
</evidence>
<accession>A0ABP6GW15</accession>
<dbReference type="Proteomes" id="UP001501326">
    <property type="component" value="Unassembled WGS sequence"/>
</dbReference>
<dbReference type="Pfam" id="PF00356">
    <property type="entry name" value="LacI"/>
    <property type="match status" value="1"/>
</dbReference>
<dbReference type="GO" id="GO:0003677">
    <property type="term" value="F:DNA binding"/>
    <property type="evidence" value="ECO:0007669"/>
    <property type="project" value="UniProtKB-KW"/>
</dbReference>
<dbReference type="CDD" id="cd06267">
    <property type="entry name" value="PBP1_LacI_sugar_binding-like"/>
    <property type="match status" value="1"/>
</dbReference>
<sequence length="366" mass="39430">MTTIGDVAKAAGVSVATVSRALRGVDRVSPRTRERVLAAATELHYVASPAATSLVSGRTRGIGVITPYFNRWFFATVVTGIEKALRDDGHHVLLCDLESHTFDTRLPITQSMLWKRVDGVIILNVPPDAQERDLLDRMGLPVVTVGNRQPGWPSVRIDDRAAMSMAVEYVVGLGHRDIAYAGTVPSSVSHLQTPFDRRHAFDEVLAAHGIRNRPEWTLRCDWTADGAAEHADRLFAGSDRPTCVVAASDEMAFGVMSAARRHGLDVPGDVSVIGIDDHVHSRIHDLTTVRQDVEAQGRHAGSLMLAALHGHEVSSSHDEVLGVELVVRGSTAPPKKQARPSQTTGRPTRTRTAPKASASGAVQATA</sequence>
<dbReference type="SUPFAM" id="SSF47413">
    <property type="entry name" value="lambda repressor-like DNA-binding domains"/>
    <property type="match status" value="1"/>
</dbReference>
<dbReference type="PANTHER" id="PTHR30146:SF138">
    <property type="entry name" value="TRANSCRIPTIONAL REGULATORY PROTEIN"/>
    <property type="match status" value="1"/>
</dbReference>
<dbReference type="InterPro" id="IPR028082">
    <property type="entry name" value="Peripla_BP_I"/>
</dbReference>
<evidence type="ECO:0000256" key="4">
    <source>
        <dbReference type="SAM" id="MobiDB-lite"/>
    </source>
</evidence>
<keyword evidence="2 6" id="KW-0238">DNA-binding</keyword>
<protein>
    <submittedName>
        <fullName evidence="6">LacI family DNA-binding transcriptional regulator</fullName>
    </submittedName>
</protein>
<dbReference type="PROSITE" id="PS00356">
    <property type="entry name" value="HTH_LACI_1"/>
    <property type="match status" value="1"/>
</dbReference>
<comment type="caution">
    <text evidence="6">The sequence shown here is derived from an EMBL/GenBank/DDBJ whole genome shotgun (WGS) entry which is preliminary data.</text>
</comment>
<keyword evidence="1" id="KW-0805">Transcription regulation</keyword>
<dbReference type="SUPFAM" id="SSF53822">
    <property type="entry name" value="Periplasmic binding protein-like I"/>
    <property type="match status" value="1"/>
</dbReference>
<feature type="compositionally biased region" description="Low complexity" evidence="4">
    <location>
        <begin position="340"/>
        <end position="359"/>
    </location>
</feature>
<dbReference type="EMBL" id="BAAARN010000001">
    <property type="protein sequence ID" value="GAA2731780.1"/>
    <property type="molecule type" value="Genomic_DNA"/>
</dbReference>
<dbReference type="InterPro" id="IPR046335">
    <property type="entry name" value="LacI/GalR-like_sensor"/>
</dbReference>
<keyword evidence="3" id="KW-0804">Transcription</keyword>
<dbReference type="SMART" id="SM00354">
    <property type="entry name" value="HTH_LACI"/>
    <property type="match status" value="1"/>
</dbReference>
<evidence type="ECO:0000313" key="7">
    <source>
        <dbReference type="Proteomes" id="UP001501326"/>
    </source>
</evidence>
<dbReference type="CDD" id="cd01392">
    <property type="entry name" value="HTH_LacI"/>
    <property type="match status" value="1"/>
</dbReference>
<dbReference type="InterPro" id="IPR000843">
    <property type="entry name" value="HTH_LacI"/>
</dbReference>
<dbReference type="PROSITE" id="PS50932">
    <property type="entry name" value="HTH_LACI_2"/>
    <property type="match status" value="1"/>
</dbReference>
<organism evidence="6 7">
    <name type="scientific">Pedococcus aerophilus</name>
    <dbReference type="NCBI Taxonomy" id="436356"/>
    <lineage>
        <taxon>Bacteria</taxon>
        <taxon>Bacillati</taxon>
        <taxon>Actinomycetota</taxon>
        <taxon>Actinomycetes</taxon>
        <taxon>Micrococcales</taxon>
        <taxon>Intrasporangiaceae</taxon>
        <taxon>Pedococcus</taxon>
    </lineage>
</organism>
<proteinExistence type="predicted"/>
<dbReference type="Gene3D" id="3.40.50.2300">
    <property type="match status" value="2"/>
</dbReference>
<name>A0ABP6GW15_9MICO</name>
<keyword evidence="7" id="KW-1185">Reference proteome</keyword>
<evidence type="ECO:0000259" key="5">
    <source>
        <dbReference type="PROSITE" id="PS50932"/>
    </source>
</evidence>
<dbReference type="Gene3D" id="1.10.260.40">
    <property type="entry name" value="lambda repressor-like DNA-binding domains"/>
    <property type="match status" value="1"/>
</dbReference>
<gene>
    <name evidence="6" type="ORF">GCM10009867_06210</name>
</gene>
<feature type="region of interest" description="Disordered" evidence="4">
    <location>
        <begin position="328"/>
        <end position="366"/>
    </location>
</feature>
<evidence type="ECO:0000256" key="2">
    <source>
        <dbReference type="ARBA" id="ARBA00023125"/>
    </source>
</evidence>
<reference evidence="7" key="1">
    <citation type="journal article" date="2019" name="Int. J. Syst. Evol. Microbiol.">
        <title>The Global Catalogue of Microorganisms (GCM) 10K type strain sequencing project: providing services to taxonomists for standard genome sequencing and annotation.</title>
        <authorList>
            <consortium name="The Broad Institute Genomics Platform"/>
            <consortium name="The Broad Institute Genome Sequencing Center for Infectious Disease"/>
            <person name="Wu L."/>
            <person name="Ma J."/>
        </authorList>
    </citation>
    <scope>NUCLEOTIDE SEQUENCE [LARGE SCALE GENOMIC DNA]</scope>
    <source>
        <strain evidence="7">JCM 16378</strain>
    </source>
</reference>
<feature type="domain" description="HTH lacI-type" evidence="5">
    <location>
        <begin position="2"/>
        <end position="56"/>
    </location>
</feature>
<dbReference type="PANTHER" id="PTHR30146">
    <property type="entry name" value="LACI-RELATED TRANSCRIPTIONAL REPRESSOR"/>
    <property type="match status" value="1"/>
</dbReference>
<dbReference type="RefSeq" id="WP_344190128.1">
    <property type="nucleotide sequence ID" value="NZ_BAAARN010000001.1"/>
</dbReference>
<evidence type="ECO:0000256" key="3">
    <source>
        <dbReference type="ARBA" id="ARBA00023163"/>
    </source>
</evidence>
<dbReference type="Pfam" id="PF13377">
    <property type="entry name" value="Peripla_BP_3"/>
    <property type="match status" value="1"/>
</dbReference>